<protein>
    <submittedName>
        <fullName evidence="2">Uncharacterized protein</fullName>
    </submittedName>
</protein>
<dbReference type="Proteomes" id="UP000829685">
    <property type="component" value="Unassembled WGS sequence"/>
</dbReference>
<feature type="non-terminal residue" evidence="2">
    <location>
        <position position="1"/>
    </location>
</feature>
<proteinExistence type="predicted"/>
<evidence type="ECO:0000256" key="1">
    <source>
        <dbReference type="SAM" id="MobiDB-lite"/>
    </source>
</evidence>
<gene>
    <name evidence="2" type="ORF">JX265_011149</name>
</gene>
<keyword evidence="3" id="KW-1185">Reference proteome</keyword>
<reference evidence="2" key="1">
    <citation type="submission" date="2021-03" db="EMBL/GenBank/DDBJ databases">
        <title>Revisited historic fungal species revealed as producer of novel bioactive compounds through whole genome sequencing and comparative genomics.</title>
        <authorList>
            <person name="Vignolle G.A."/>
            <person name="Hochenegger N."/>
            <person name="Mach R.L."/>
            <person name="Mach-Aigner A.R."/>
            <person name="Javad Rahimi M."/>
            <person name="Salim K.A."/>
            <person name="Chan C.M."/>
            <person name="Lim L.B.L."/>
            <person name="Cai F."/>
            <person name="Druzhinina I.S."/>
            <person name="U'Ren J.M."/>
            <person name="Derntl C."/>
        </authorList>
    </citation>
    <scope>NUCLEOTIDE SEQUENCE</scope>
    <source>
        <strain evidence="2">TUCIM 5799</strain>
    </source>
</reference>
<accession>A0A9Q0AJM3</accession>
<feature type="compositionally biased region" description="Low complexity" evidence="1">
    <location>
        <begin position="23"/>
        <end position="37"/>
    </location>
</feature>
<evidence type="ECO:0000313" key="3">
    <source>
        <dbReference type="Proteomes" id="UP000829685"/>
    </source>
</evidence>
<organism evidence="2 3">
    <name type="scientific">Neoarthrinium moseri</name>
    <dbReference type="NCBI Taxonomy" id="1658444"/>
    <lineage>
        <taxon>Eukaryota</taxon>
        <taxon>Fungi</taxon>
        <taxon>Dikarya</taxon>
        <taxon>Ascomycota</taxon>
        <taxon>Pezizomycotina</taxon>
        <taxon>Sordariomycetes</taxon>
        <taxon>Xylariomycetidae</taxon>
        <taxon>Amphisphaeriales</taxon>
        <taxon>Apiosporaceae</taxon>
        <taxon>Neoarthrinium</taxon>
    </lineage>
</organism>
<dbReference type="EMBL" id="JAFIMR010000040">
    <property type="protein sequence ID" value="KAI1857414.1"/>
    <property type="molecule type" value="Genomic_DNA"/>
</dbReference>
<name>A0A9Q0AJM3_9PEZI</name>
<dbReference type="AlphaFoldDB" id="A0A9Q0AJM3"/>
<feature type="region of interest" description="Disordered" evidence="1">
    <location>
        <begin position="20"/>
        <end position="44"/>
    </location>
</feature>
<sequence length="134" mass="14248">RWMDGTCSDRSGASFFVREDTNNDSANNAAVNRNDANTGNPGPLPADVQERVDSGELDCEFDGEVTVCTDQFGGGFIVRNDDATNEANNANTGNAPSLPADVQERVDSGELDCDFDGEVTVCTDQFGGGFIVRD</sequence>
<comment type="caution">
    <text evidence="2">The sequence shown here is derived from an EMBL/GenBank/DDBJ whole genome shotgun (WGS) entry which is preliminary data.</text>
</comment>
<evidence type="ECO:0000313" key="2">
    <source>
        <dbReference type="EMBL" id="KAI1857414.1"/>
    </source>
</evidence>